<dbReference type="InterPro" id="IPR036188">
    <property type="entry name" value="FAD/NAD-bd_sf"/>
</dbReference>
<keyword evidence="10" id="KW-0489">Methyltransferase</keyword>
<dbReference type="PANTHER" id="PTHR43498">
    <property type="entry name" value="FERREDOXIN:COB-COM HETERODISULFIDE REDUCTASE SUBUNIT A"/>
    <property type="match status" value="1"/>
</dbReference>
<evidence type="ECO:0000256" key="1">
    <source>
        <dbReference type="ARBA" id="ARBA00001974"/>
    </source>
</evidence>
<organism evidence="10 11">
    <name type="scientific">Anaerotruncus colihominis</name>
    <dbReference type="NCBI Taxonomy" id="169435"/>
    <lineage>
        <taxon>Bacteria</taxon>
        <taxon>Bacillati</taxon>
        <taxon>Bacillota</taxon>
        <taxon>Clostridia</taxon>
        <taxon>Eubacteriales</taxon>
        <taxon>Oscillospiraceae</taxon>
        <taxon>Anaerotruncus</taxon>
    </lineage>
</organism>
<evidence type="ECO:0000256" key="5">
    <source>
        <dbReference type="ARBA" id="ARBA00022827"/>
    </source>
</evidence>
<dbReference type="GO" id="GO:0051539">
    <property type="term" value="F:4 iron, 4 sulfur cluster binding"/>
    <property type="evidence" value="ECO:0007669"/>
    <property type="project" value="UniProtKB-KW"/>
</dbReference>
<dbReference type="EMBL" id="CZBE01000031">
    <property type="protein sequence ID" value="CUQ15813.1"/>
    <property type="molecule type" value="Genomic_DNA"/>
</dbReference>
<dbReference type="GO" id="GO:0016491">
    <property type="term" value="F:oxidoreductase activity"/>
    <property type="evidence" value="ECO:0007669"/>
    <property type="project" value="UniProtKB-KW"/>
</dbReference>
<evidence type="ECO:0000256" key="6">
    <source>
        <dbReference type="ARBA" id="ARBA00023002"/>
    </source>
</evidence>
<dbReference type="Proteomes" id="UP000095765">
    <property type="component" value="Unassembled WGS sequence"/>
</dbReference>
<evidence type="ECO:0000256" key="2">
    <source>
        <dbReference type="ARBA" id="ARBA00022485"/>
    </source>
</evidence>
<dbReference type="Pfam" id="PF01134">
    <property type="entry name" value="GIDA"/>
    <property type="match status" value="1"/>
</dbReference>
<dbReference type="RefSeq" id="WP_055246004.1">
    <property type="nucleotide sequence ID" value="NZ_CABIWA010000025.1"/>
</dbReference>
<dbReference type="InterPro" id="IPR040131">
    <property type="entry name" value="MnmG_N"/>
</dbReference>
<accession>A0A174U0D8</accession>
<protein>
    <submittedName>
        <fullName evidence="10">tRNA (Uracil-5-)-methyltransferase Gid</fullName>
    </submittedName>
</protein>
<keyword evidence="3" id="KW-0285">Flavoprotein</keyword>
<evidence type="ECO:0000313" key="11">
    <source>
        <dbReference type="Proteomes" id="UP000095765"/>
    </source>
</evidence>
<keyword evidence="5" id="KW-0274">FAD</keyword>
<dbReference type="GO" id="GO:0008168">
    <property type="term" value="F:methyltransferase activity"/>
    <property type="evidence" value="ECO:0007669"/>
    <property type="project" value="UniProtKB-KW"/>
</dbReference>
<keyword evidence="7" id="KW-0408">Iron</keyword>
<gene>
    <name evidence="10" type="ORF">ERS852551_03358</name>
</gene>
<dbReference type="InterPro" id="IPR039650">
    <property type="entry name" value="HdrA-like"/>
</dbReference>
<dbReference type="GO" id="GO:0032259">
    <property type="term" value="P:methylation"/>
    <property type="evidence" value="ECO:0007669"/>
    <property type="project" value="UniProtKB-KW"/>
</dbReference>
<comment type="cofactor">
    <cofactor evidence="1">
        <name>FAD</name>
        <dbReference type="ChEBI" id="CHEBI:57692"/>
    </cofactor>
</comment>
<feature type="domain" description="MnmG N-terminal" evidence="9">
    <location>
        <begin position="271"/>
        <end position="350"/>
    </location>
</feature>
<dbReference type="AlphaFoldDB" id="A0A174U0D8"/>
<keyword evidence="4" id="KW-0479">Metal-binding</keyword>
<sequence length="422" mass="44526">MTIVTVGGGWAGCAAALGAAKAGVRSVLLERTDQLLGTGLVGGIMRNNGRFAAAEELIAMGGGALFSLADENARHTNISFPGHVHASLYDVIRMPALVQRLLEEAGVEIYFCARVTAAQMDGTRIISVSTQDGQTLSGDQFIDATGTAGPMANCTKYGNGCAMCVLRCPSFGGRVSLTALAGVQELCAEHAGAPSGAMSGSCKLLKESLSPELAKRLDREGVAIVSIPAEMAADRLALKACQQYALPQFKNSLILLDTGGIKLMSPYFGLRCLHMLPGFENARYIDPCAGGRGNSMRFFAMAVRDDAMHVTGVENLFCAGEKAGLFVGHTEAIVTGTLAGYNAALAACGQEPRVYPRGLAVGEAIAWTREQMAQPKGLEKRHTFSGASLLEHLRECGLDSDDRDTIQKRVRLAGAQDLFAHI</sequence>
<name>A0A174U0D8_9FIRM</name>
<keyword evidence="2" id="KW-0004">4Fe-4S</keyword>
<keyword evidence="6" id="KW-0560">Oxidoreductase</keyword>
<evidence type="ECO:0000313" key="10">
    <source>
        <dbReference type="EMBL" id="CUQ15813.1"/>
    </source>
</evidence>
<dbReference type="PANTHER" id="PTHR43498:SF1">
    <property type="entry name" value="COB--COM HETERODISULFIDE REDUCTASE IRON-SULFUR SUBUNIT A"/>
    <property type="match status" value="1"/>
</dbReference>
<dbReference type="OrthoDB" id="2181at2"/>
<keyword evidence="8" id="KW-0411">Iron-sulfur</keyword>
<evidence type="ECO:0000256" key="7">
    <source>
        <dbReference type="ARBA" id="ARBA00023004"/>
    </source>
</evidence>
<dbReference type="Gene3D" id="3.50.50.60">
    <property type="entry name" value="FAD/NAD(P)-binding domain"/>
    <property type="match status" value="2"/>
</dbReference>
<evidence type="ECO:0000256" key="3">
    <source>
        <dbReference type="ARBA" id="ARBA00022630"/>
    </source>
</evidence>
<dbReference type="GO" id="GO:0046872">
    <property type="term" value="F:metal ion binding"/>
    <property type="evidence" value="ECO:0007669"/>
    <property type="project" value="UniProtKB-KW"/>
</dbReference>
<proteinExistence type="predicted"/>
<dbReference type="SUPFAM" id="SSF51905">
    <property type="entry name" value="FAD/NAD(P)-binding domain"/>
    <property type="match status" value="1"/>
</dbReference>
<keyword evidence="10" id="KW-0808">Transferase</keyword>
<evidence type="ECO:0000256" key="8">
    <source>
        <dbReference type="ARBA" id="ARBA00023014"/>
    </source>
</evidence>
<dbReference type="Pfam" id="PF12831">
    <property type="entry name" value="FAD_oxidored"/>
    <property type="match status" value="1"/>
</dbReference>
<evidence type="ECO:0000259" key="9">
    <source>
        <dbReference type="Pfam" id="PF01134"/>
    </source>
</evidence>
<reference evidence="10 11" key="1">
    <citation type="submission" date="2015-09" db="EMBL/GenBank/DDBJ databases">
        <authorList>
            <consortium name="Pathogen Informatics"/>
        </authorList>
    </citation>
    <scope>NUCLEOTIDE SEQUENCE [LARGE SCALE GENOMIC DNA]</scope>
    <source>
        <strain evidence="10 11">2789STDY5834939</strain>
    </source>
</reference>
<evidence type="ECO:0000256" key="4">
    <source>
        <dbReference type="ARBA" id="ARBA00022723"/>
    </source>
</evidence>